<dbReference type="Proteomes" id="UP001596297">
    <property type="component" value="Unassembled WGS sequence"/>
</dbReference>
<dbReference type="EMBL" id="JBHSWD010000001">
    <property type="protein sequence ID" value="MFC6591004.1"/>
    <property type="molecule type" value="Genomic_DNA"/>
</dbReference>
<accession>A0ABW1YDL9</accession>
<dbReference type="InterPro" id="IPR015797">
    <property type="entry name" value="NUDIX_hydrolase-like_dom_sf"/>
</dbReference>
<proteinExistence type="predicted"/>
<dbReference type="RefSeq" id="WP_380082011.1">
    <property type="nucleotide sequence ID" value="NZ_JBHSWD010000001.1"/>
</dbReference>
<gene>
    <name evidence="1" type="ORF">ACFP81_02480</name>
</gene>
<evidence type="ECO:0000313" key="2">
    <source>
        <dbReference type="Proteomes" id="UP001596297"/>
    </source>
</evidence>
<keyword evidence="2" id="KW-1185">Reference proteome</keyword>
<dbReference type="SUPFAM" id="SSF55811">
    <property type="entry name" value="Nudix"/>
    <property type="match status" value="1"/>
</dbReference>
<sequence length="67" mass="7223">MKQPLAPGPWQAWVRDRQRQTLPVFPGYREAAVLVALTGEADPAILLTVRSAELPTHQGQISFAGGG</sequence>
<reference evidence="2" key="1">
    <citation type="journal article" date="2019" name="Int. J. Syst. Evol. Microbiol.">
        <title>The Global Catalogue of Microorganisms (GCM) 10K type strain sequencing project: providing services to taxonomists for standard genome sequencing and annotation.</title>
        <authorList>
            <consortium name="The Broad Institute Genomics Platform"/>
            <consortium name="The Broad Institute Genome Sequencing Center for Infectious Disease"/>
            <person name="Wu L."/>
            <person name="Ma J."/>
        </authorList>
    </citation>
    <scope>NUCLEOTIDE SEQUENCE [LARGE SCALE GENOMIC DNA]</scope>
    <source>
        <strain evidence="2">CGMCC 1.15772</strain>
    </source>
</reference>
<evidence type="ECO:0000313" key="1">
    <source>
        <dbReference type="EMBL" id="MFC6591004.1"/>
    </source>
</evidence>
<organism evidence="1 2">
    <name type="scientific">Deinococcus lacus</name>
    <dbReference type="NCBI Taxonomy" id="392561"/>
    <lineage>
        <taxon>Bacteria</taxon>
        <taxon>Thermotogati</taxon>
        <taxon>Deinococcota</taxon>
        <taxon>Deinococci</taxon>
        <taxon>Deinococcales</taxon>
        <taxon>Deinococcaceae</taxon>
        <taxon>Deinococcus</taxon>
    </lineage>
</organism>
<protein>
    <recommendedName>
        <fullName evidence="3">CoA pyrophosphatase</fullName>
    </recommendedName>
</protein>
<evidence type="ECO:0008006" key="3">
    <source>
        <dbReference type="Google" id="ProtNLM"/>
    </source>
</evidence>
<dbReference type="Gene3D" id="3.90.79.10">
    <property type="entry name" value="Nucleoside Triphosphate Pyrophosphohydrolase"/>
    <property type="match status" value="1"/>
</dbReference>
<name>A0ABW1YDL9_9DEIO</name>
<comment type="caution">
    <text evidence="1">The sequence shown here is derived from an EMBL/GenBank/DDBJ whole genome shotgun (WGS) entry which is preliminary data.</text>
</comment>